<name>A0A4Y2IUX8_ARAVE</name>
<dbReference type="Proteomes" id="UP000499080">
    <property type="component" value="Unassembled WGS sequence"/>
</dbReference>
<sequence>MICYKHEEKRRHTFSVVPTLHRLLVRYPEVRQMTSMTFAEEHLREDMEALVHGEAKQCTSQSYFISLSFLTQFQYWIPSSDSPEHISNGGQSTGSGEVCTESPVGCVRSSGWMLAGPITDASEPEWIAMEWAEPKPVVSERAGEHEASV</sequence>
<keyword evidence="2" id="KW-1185">Reference proteome</keyword>
<evidence type="ECO:0000313" key="1">
    <source>
        <dbReference type="EMBL" id="GBM81455.1"/>
    </source>
</evidence>
<evidence type="ECO:0000313" key="2">
    <source>
        <dbReference type="Proteomes" id="UP000499080"/>
    </source>
</evidence>
<proteinExistence type="predicted"/>
<organism evidence="1 2">
    <name type="scientific">Araneus ventricosus</name>
    <name type="common">Orbweaver spider</name>
    <name type="synonym">Epeira ventricosa</name>
    <dbReference type="NCBI Taxonomy" id="182803"/>
    <lineage>
        <taxon>Eukaryota</taxon>
        <taxon>Metazoa</taxon>
        <taxon>Ecdysozoa</taxon>
        <taxon>Arthropoda</taxon>
        <taxon>Chelicerata</taxon>
        <taxon>Arachnida</taxon>
        <taxon>Araneae</taxon>
        <taxon>Araneomorphae</taxon>
        <taxon>Entelegynae</taxon>
        <taxon>Araneoidea</taxon>
        <taxon>Araneidae</taxon>
        <taxon>Araneus</taxon>
    </lineage>
</organism>
<dbReference type="EMBL" id="BGPR01002949">
    <property type="protein sequence ID" value="GBM81455.1"/>
    <property type="molecule type" value="Genomic_DNA"/>
</dbReference>
<comment type="caution">
    <text evidence="1">The sequence shown here is derived from an EMBL/GenBank/DDBJ whole genome shotgun (WGS) entry which is preliminary data.</text>
</comment>
<protein>
    <submittedName>
        <fullName evidence="1">Uncharacterized protein</fullName>
    </submittedName>
</protein>
<dbReference type="AlphaFoldDB" id="A0A4Y2IUX8"/>
<gene>
    <name evidence="1" type="ORF">AVEN_214211_1</name>
</gene>
<accession>A0A4Y2IUX8</accession>
<reference evidence="1 2" key="1">
    <citation type="journal article" date="2019" name="Sci. Rep.">
        <title>Orb-weaving spider Araneus ventricosus genome elucidates the spidroin gene catalogue.</title>
        <authorList>
            <person name="Kono N."/>
            <person name="Nakamura H."/>
            <person name="Ohtoshi R."/>
            <person name="Moran D.A.P."/>
            <person name="Shinohara A."/>
            <person name="Yoshida Y."/>
            <person name="Fujiwara M."/>
            <person name="Mori M."/>
            <person name="Tomita M."/>
            <person name="Arakawa K."/>
        </authorList>
    </citation>
    <scope>NUCLEOTIDE SEQUENCE [LARGE SCALE GENOMIC DNA]</scope>
</reference>